<keyword evidence="3" id="KW-0326">Glycosidase</keyword>
<gene>
    <name evidence="4" type="ORF">S12H4_40994</name>
</gene>
<name>X1SXC6_9ZZZZ</name>
<dbReference type="SUPFAM" id="SSF51445">
    <property type="entry name" value="(Trans)glycosidases"/>
    <property type="match status" value="1"/>
</dbReference>
<dbReference type="GO" id="GO:0005829">
    <property type="term" value="C:cytosol"/>
    <property type="evidence" value="ECO:0007669"/>
    <property type="project" value="TreeGrafter"/>
</dbReference>
<keyword evidence="2" id="KW-0378">Hydrolase</keyword>
<evidence type="ECO:0000256" key="3">
    <source>
        <dbReference type="ARBA" id="ARBA00023295"/>
    </source>
</evidence>
<organism evidence="4">
    <name type="scientific">marine sediment metagenome</name>
    <dbReference type="NCBI Taxonomy" id="412755"/>
    <lineage>
        <taxon>unclassified sequences</taxon>
        <taxon>metagenomes</taxon>
        <taxon>ecological metagenomes</taxon>
    </lineage>
</organism>
<dbReference type="GO" id="GO:0016052">
    <property type="term" value="P:carbohydrate catabolic process"/>
    <property type="evidence" value="ECO:0007669"/>
    <property type="project" value="TreeGrafter"/>
</dbReference>
<dbReference type="GO" id="GO:0008422">
    <property type="term" value="F:beta-glucosidase activity"/>
    <property type="evidence" value="ECO:0007669"/>
    <property type="project" value="TreeGrafter"/>
</dbReference>
<dbReference type="AlphaFoldDB" id="X1SXC6"/>
<dbReference type="InterPro" id="IPR001360">
    <property type="entry name" value="Glyco_hydro_1"/>
</dbReference>
<proteinExistence type="inferred from homology"/>
<sequence>MKQIGVRAYRFSISWPRVIPQGTGAINLKGLEFYDKLIDELLAAGITPYVTLFHWDYPYELYCRGGWLNQDSSDWFAEYTKVIVDKFSDRVKHWMTLNEPQVFIGLRYQSELFAPGSPLRFAEVLRAAHNALLSHGKGVQTIRAHSKTKCQIGLAPVGVVYMPATDSPEDIEVARQTMFSVTKKDVWNNTWWLDPIFYGRYPEDGLELFGGDVPLIRDKDMETIHQPLDFFGVNIYRGQTTRASKDGQSEIVP</sequence>
<reference evidence="4" key="1">
    <citation type="journal article" date="2014" name="Front. Microbiol.">
        <title>High frequency of phylogenetically diverse reductive dehalogenase-homologous genes in deep subseafloor sedimentary metagenomes.</title>
        <authorList>
            <person name="Kawai M."/>
            <person name="Futagami T."/>
            <person name="Toyoda A."/>
            <person name="Takaki Y."/>
            <person name="Nishi S."/>
            <person name="Hori S."/>
            <person name="Arai W."/>
            <person name="Tsubouchi T."/>
            <person name="Morono Y."/>
            <person name="Uchiyama I."/>
            <person name="Ito T."/>
            <person name="Fujiyama A."/>
            <person name="Inagaki F."/>
            <person name="Takami H."/>
        </authorList>
    </citation>
    <scope>NUCLEOTIDE SEQUENCE</scope>
    <source>
        <strain evidence="4">Expedition CK06-06</strain>
    </source>
</reference>
<feature type="non-terminal residue" evidence="4">
    <location>
        <position position="253"/>
    </location>
</feature>
<dbReference type="Gene3D" id="3.20.20.80">
    <property type="entry name" value="Glycosidases"/>
    <property type="match status" value="1"/>
</dbReference>
<dbReference type="PANTHER" id="PTHR10353:SF36">
    <property type="entry name" value="LP05116P"/>
    <property type="match status" value="1"/>
</dbReference>
<evidence type="ECO:0000313" key="4">
    <source>
        <dbReference type="EMBL" id="GAI97598.1"/>
    </source>
</evidence>
<evidence type="ECO:0000256" key="2">
    <source>
        <dbReference type="ARBA" id="ARBA00022801"/>
    </source>
</evidence>
<evidence type="ECO:0000256" key="1">
    <source>
        <dbReference type="ARBA" id="ARBA00010838"/>
    </source>
</evidence>
<comment type="caution">
    <text evidence="4">The sequence shown here is derived from an EMBL/GenBank/DDBJ whole genome shotgun (WGS) entry which is preliminary data.</text>
</comment>
<protein>
    <recommendedName>
        <fullName evidence="5">Beta-glucosidase</fullName>
    </recommendedName>
</protein>
<dbReference type="EMBL" id="BARW01024935">
    <property type="protein sequence ID" value="GAI97598.1"/>
    <property type="molecule type" value="Genomic_DNA"/>
</dbReference>
<accession>X1SXC6</accession>
<dbReference type="PANTHER" id="PTHR10353">
    <property type="entry name" value="GLYCOSYL HYDROLASE"/>
    <property type="match status" value="1"/>
</dbReference>
<dbReference type="Pfam" id="PF00232">
    <property type="entry name" value="Glyco_hydro_1"/>
    <property type="match status" value="1"/>
</dbReference>
<evidence type="ECO:0008006" key="5">
    <source>
        <dbReference type="Google" id="ProtNLM"/>
    </source>
</evidence>
<dbReference type="InterPro" id="IPR017853">
    <property type="entry name" value="GH"/>
</dbReference>
<comment type="similarity">
    <text evidence="1">Belongs to the glycosyl hydrolase 1 family.</text>
</comment>